<proteinExistence type="predicted"/>
<evidence type="ECO:0000313" key="2">
    <source>
        <dbReference type="EMBL" id="NVO57764.1"/>
    </source>
</evidence>
<keyword evidence="3" id="KW-1185">Reference proteome</keyword>
<keyword evidence="1" id="KW-0472">Membrane</keyword>
<name>A0ABX2PVD0_9RHOB</name>
<evidence type="ECO:0000256" key="1">
    <source>
        <dbReference type="SAM" id="Phobius"/>
    </source>
</evidence>
<feature type="transmembrane region" description="Helical" evidence="1">
    <location>
        <begin position="74"/>
        <end position="103"/>
    </location>
</feature>
<dbReference type="InterPro" id="IPR045781">
    <property type="entry name" value="SxtJ"/>
</dbReference>
<sequence length="134" mass="14860">MSDHHSNVDVEIGSERGFGFVFTAVFLIIALWPLWGGGTVRWIPLAIAATILALSLLAPQTLTTPNRLWFKFGMLLGAVVAPIVMFLVFITTFVPFGVVARLFGKDLLSEKLDSSAKSYWIDRKDQPGSMKQQF</sequence>
<feature type="transmembrane region" description="Helical" evidence="1">
    <location>
        <begin position="17"/>
        <end position="35"/>
    </location>
</feature>
<evidence type="ECO:0000313" key="3">
    <source>
        <dbReference type="Proteomes" id="UP000630805"/>
    </source>
</evidence>
<keyword evidence="1" id="KW-0812">Transmembrane</keyword>
<dbReference type="EMBL" id="JABXWT010000014">
    <property type="protein sequence ID" value="NVO57764.1"/>
    <property type="molecule type" value="Genomic_DNA"/>
</dbReference>
<protein>
    <recommendedName>
        <fullName evidence="4">SxtJ</fullName>
    </recommendedName>
</protein>
<dbReference type="Proteomes" id="UP000630805">
    <property type="component" value="Unassembled WGS sequence"/>
</dbReference>
<accession>A0ABX2PVD0</accession>
<dbReference type="Pfam" id="PF19588">
    <property type="entry name" value="SxtJ"/>
    <property type="match status" value="1"/>
</dbReference>
<keyword evidence="1" id="KW-1133">Transmembrane helix</keyword>
<organism evidence="2 3">
    <name type="scientific">Ruegeria haliotis</name>
    <dbReference type="NCBI Taxonomy" id="2747601"/>
    <lineage>
        <taxon>Bacteria</taxon>
        <taxon>Pseudomonadati</taxon>
        <taxon>Pseudomonadota</taxon>
        <taxon>Alphaproteobacteria</taxon>
        <taxon>Rhodobacterales</taxon>
        <taxon>Roseobacteraceae</taxon>
        <taxon>Ruegeria</taxon>
    </lineage>
</organism>
<dbReference type="RefSeq" id="WP_176866827.1">
    <property type="nucleotide sequence ID" value="NZ_JABXWT010000014.1"/>
</dbReference>
<gene>
    <name evidence="2" type="ORF">HW561_18350</name>
</gene>
<evidence type="ECO:0008006" key="4">
    <source>
        <dbReference type="Google" id="ProtNLM"/>
    </source>
</evidence>
<feature type="transmembrane region" description="Helical" evidence="1">
    <location>
        <begin position="42"/>
        <end position="62"/>
    </location>
</feature>
<comment type="caution">
    <text evidence="2">The sequence shown here is derived from an EMBL/GenBank/DDBJ whole genome shotgun (WGS) entry which is preliminary data.</text>
</comment>
<reference evidence="2 3" key="1">
    <citation type="submission" date="2020-06" db="EMBL/GenBank/DDBJ databases">
        <authorList>
            <person name="Cao W.R."/>
        </authorList>
    </citation>
    <scope>NUCLEOTIDE SEQUENCE [LARGE SCALE GENOMIC DNA]</scope>
    <source>
        <strain evidence="2 3">B1Z28</strain>
    </source>
</reference>